<evidence type="ECO:0000256" key="5">
    <source>
        <dbReference type="ARBA" id="ARBA00022475"/>
    </source>
</evidence>
<reference evidence="18" key="2">
    <citation type="submission" date="2013-12" db="EMBL/GenBank/DDBJ databases">
        <title>Evolution of pathogenesis and genome organization in the Tremellales.</title>
        <authorList>
            <person name="Cuomo C."/>
            <person name="Litvintseva A."/>
            <person name="Heitman J."/>
            <person name="Chen Y."/>
            <person name="Sun S."/>
            <person name="Springer D."/>
            <person name="Dromer F."/>
            <person name="Young S."/>
            <person name="Zeng Q."/>
            <person name="Chapman S."/>
            <person name="Gujja S."/>
            <person name="Saif S."/>
            <person name="Birren B."/>
        </authorList>
    </citation>
    <scope>NUCLEOTIDE SEQUENCE [LARGE SCALE GENOMIC DNA]</scope>
    <source>
        <strain evidence="18">BCC8398</strain>
    </source>
</reference>
<evidence type="ECO:0000313" key="18">
    <source>
        <dbReference type="Proteomes" id="UP000092666"/>
    </source>
</evidence>
<dbReference type="SFLD" id="SFLDG01168">
    <property type="entry name" value="Ferric_reductase_subgroup_(FRE"/>
    <property type="match status" value="1"/>
</dbReference>
<keyword evidence="12" id="KW-0325">Glycoprotein</keyword>
<feature type="transmembrane region" description="Helical" evidence="15">
    <location>
        <begin position="160"/>
        <end position="180"/>
    </location>
</feature>
<dbReference type="EMBL" id="KV700129">
    <property type="protein sequence ID" value="OCF32660.1"/>
    <property type="molecule type" value="Genomic_DNA"/>
</dbReference>
<dbReference type="PANTHER" id="PTHR32361">
    <property type="entry name" value="FERRIC/CUPRIC REDUCTASE TRANSMEMBRANE COMPONENT"/>
    <property type="match status" value="1"/>
</dbReference>
<feature type="transmembrane region" description="Helical" evidence="15">
    <location>
        <begin position="12"/>
        <end position="32"/>
    </location>
</feature>
<name>A0A1B9GNM8_9TREE</name>
<comment type="catalytic activity">
    <reaction evidence="13">
        <text>2 a Fe(II)-siderophore + NADP(+) + H(+) = 2 a Fe(III)-siderophore + NADPH</text>
        <dbReference type="Rhea" id="RHEA:28795"/>
        <dbReference type="Rhea" id="RHEA-COMP:11342"/>
        <dbReference type="Rhea" id="RHEA-COMP:11344"/>
        <dbReference type="ChEBI" id="CHEBI:15378"/>
        <dbReference type="ChEBI" id="CHEBI:29033"/>
        <dbReference type="ChEBI" id="CHEBI:29034"/>
        <dbReference type="ChEBI" id="CHEBI:57783"/>
        <dbReference type="ChEBI" id="CHEBI:58349"/>
        <dbReference type="EC" id="1.16.1.9"/>
    </reaction>
</comment>
<dbReference type="InterPro" id="IPR013112">
    <property type="entry name" value="FAD-bd_8"/>
</dbReference>
<dbReference type="Proteomes" id="UP000092666">
    <property type="component" value="Unassembled WGS sequence"/>
</dbReference>
<feature type="region of interest" description="Disordered" evidence="14">
    <location>
        <begin position="740"/>
        <end position="844"/>
    </location>
</feature>
<evidence type="ECO:0000256" key="6">
    <source>
        <dbReference type="ARBA" id="ARBA00022692"/>
    </source>
</evidence>
<keyword evidence="18" id="KW-1185">Reference proteome</keyword>
<organism evidence="17 18">
    <name type="scientific">Kwoniella heveanensis BCC8398</name>
    <dbReference type="NCBI Taxonomy" id="1296120"/>
    <lineage>
        <taxon>Eukaryota</taxon>
        <taxon>Fungi</taxon>
        <taxon>Dikarya</taxon>
        <taxon>Basidiomycota</taxon>
        <taxon>Agaricomycotina</taxon>
        <taxon>Tremellomycetes</taxon>
        <taxon>Tremellales</taxon>
        <taxon>Cryptococcaceae</taxon>
        <taxon>Kwoniella</taxon>
    </lineage>
</organism>
<dbReference type="STRING" id="1296120.A0A1B9GNM8"/>
<evidence type="ECO:0000256" key="14">
    <source>
        <dbReference type="SAM" id="MobiDB-lite"/>
    </source>
</evidence>
<comment type="similarity">
    <text evidence="2">Belongs to the ferric reductase (FRE) family.</text>
</comment>
<feature type="compositionally biased region" description="Polar residues" evidence="14">
    <location>
        <begin position="623"/>
        <end position="637"/>
    </location>
</feature>
<feature type="region of interest" description="Disordered" evidence="14">
    <location>
        <begin position="575"/>
        <end position="676"/>
    </location>
</feature>
<evidence type="ECO:0000256" key="12">
    <source>
        <dbReference type="ARBA" id="ARBA00023180"/>
    </source>
</evidence>
<protein>
    <recommendedName>
        <fullName evidence="3">ferric-chelate reductase (NADPH)</fullName>
        <ecNumber evidence="3">1.16.1.9</ecNumber>
    </recommendedName>
</protein>
<evidence type="ECO:0000256" key="15">
    <source>
        <dbReference type="SAM" id="Phobius"/>
    </source>
</evidence>
<feature type="compositionally biased region" description="Low complexity" evidence="14">
    <location>
        <begin position="891"/>
        <end position="908"/>
    </location>
</feature>
<evidence type="ECO:0000256" key="10">
    <source>
        <dbReference type="ARBA" id="ARBA00023065"/>
    </source>
</evidence>
<dbReference type="Gene3D" id="3.40.50.80">
    <property type="entry name" value="Nucleotide-binding domain of ferredoxin-NADP reductase (FNR) module"/>
    <property type="match status" value="2"/>
</dbReference>
<dbReference type="GO" id="GO:0006826">
    <property type="term" value="P:iron ion transport"/>
    <property type="evidence" value="ECO:0007669"/>
    <property type="project" value="TreeGrafter"/>
</dbReference>
<dbReference type="GO" id="GO:0005886">
    <property type="term" value="C:plasma membrane"/>
    <property type="evidence" value="ECO:0007669"/>
    <property type="project" value="UniProtKB-SubCell"/>
</dbReference>
<feature type="domain" description="FAD-binding FR-type" evidence="16">
    <location>
        <begin position="314"/>
        <end position="440"/>
    </location>
</feature>
<dbReference type="SFLD" id="SFLDS00052">
    <property type="entry name" value="Ferric_Reductase_Domain"/>
    <property type="match status" value="1"/>
</dbReference>
<evidence type="ECO:0000256" key="1">
    <source>
        <dbReference type="ARBA" id="ARBA00004651"/>
    </source>
</evidence>
<dbReference type="InterPro" id="IPR039261">
    <property type="entry name" value="FNR_nucleotide-bd"/>
</dbReference>
<evidence type="ECO:0000256" key="8">
    <source>
        <dbReference type="ARBA" id="ARBA00022989"/>
    </source>
</evidence>
<dbReference type="InterPro" id="IPR017927">
    <property type="entry name" value="FAD-bd_FR_type"/>
</dbReference>
<feature type="transmembrane region" description="Helical" evidence="15">
    <location>
        <begin position="192"/>
        <end position="210"/>
    </location>
</feature>
<evidence type="ECO:0000256" key="3">
    <source>
        <dbReference type="ARBA" id="ARBA00012668"/>
    </source>
</evidence>
<reference evidence="17 18" key="1">
    <citation type="submission" date="2013-07" db="EMBL/GenBank/DDBJ databases">
        <title>The Genome Sequence of Cryptococcus heveanensis BCC8398.</title>
        <authorList>
            <consortium name="The Broad Institute Genome Sequencing Platform"/>
            <person name="Cuomo C."/>
            <person name="Litvintseva A."/>
            <person name="Chen Y."/>
            <person name="Heitman J."/>
            <person name="Sun S."/>
            <person name="Springer D."/>
            <person name="Dromer F."/>
            <person name="Young S.K."/>
            <person name="Zeng Q."/>
            <person name="Gargeya S."/>
            <person name="Fitzgerald M."/>
            <person name="Abouelleil A."/>
            <person name="Alvarado L."/>
            <person name="Berlin A.M."/>
            <person name="Chapman S.B."/>
            <person name="Dewar J."/>
            <person name="Goldberg J."/>
            <person name="Griggs A."/>
            <person name="Gujja S."/>
            <person name="Hansen M."/>
            <person name="Howarth C."/>
            <person name="Imamovic A."/>
            <person name="Larimer J."/>
            <person name="McCowan C."/>
            <person name="Murphy C."/>
            <person name="Pearson M."/>
            <person name="Priest M."/>
            <person name="Roberts A."/>
            <person name="Saif S."/>
            <person name="Shea T."/>
            <person name="Sykes S."/>
            <person name="Wortman J."/>
            <person name="Nusbaum C."/>
            <person name="Birren B."/>
        </authorList>
    </citation>
    <scope>NUCLEOTIDE SEQUENCE [LARGE SCALE GENOMIC DNA]</scope>
    <source>
        <strain evidence="17 18">BCC8398</strain>
    </source>
</reference>
<evidence type="ECO:0000256" key="13">
    <source>
        <dbReference type="ARBA" id="ARBA00048483"/>
    </source>
</evidence>
<keyword evidence="8 15" id="KW-1133">Transmembrane helix</keyword>
<sequence>MGLPAPVGYLYWYTTSIVLAILTVLNFSTKLYHHLTAPRKATLSSALTIAPATPRDEESSPPVTPNSVEKHDDTPQGHVARLGRLNRAFRSLGVMVEKHFYLSGITIHSRRFQLLGKTRKMRKRLYPTPDVLWQAGYTLGFLVLSFYGTGWDTLTWSNQAAWVAAAQVPMIIALAGKNNLISFLTGIPYDRLNYLHKASARLCLLGVWIHAGGHWKLTHGWNKEAWAKNISHWGFTGIFTITLLTVLSFPWFRRRMFEFFLVAHIALVALMLAAFVMHWRAMDVWIYPGAGLWAADRLIRVLRLVVLNKLWIRPSLSTTSIPSKATISLLTPSTILLTFNSPSPHLNWSAGHHFYVVMPGMSRFPWEAHPFTACTVPLKPGQGAESGELAFIIRVRDGFTKRMKERVDEARKERNLALEADCEVEVQAAVEGPYGVKSDLRGYEGILMFSGGSGISFAVANLLQTLREIREGKSRVKFISVVWMVKSRLHLDWISPLLLSHVDNLPPDLSLTIHVHVTRHTFPRLSLSHNTLPNVPNGDFEAYLAERAKNPNRHRRRSRLMSTFSWASWTGGSGWRVGGTRPGTRRGSIMPSESGKSDKSDGSDGSGSKKRKRTRTRTTSTGLESVSAASAAGSTKNQNRRRSSHAVSGSESEREDDRPRGPRREQRRPSIPAFSWTEGYADDTVFGGGNGGSVSGASVRKGSLMVPSTVPPVMESQELEIVLNQPTPLAGTEPTEVMPEQPPVNFDYGPDEVDPHHRPESPSEPATPPPAVLITRGSRGSIPWLRDSVSGPSGFPPHMVPPTPPRTPRTRQISISDEPPRKHSTPLSHMSTGPRRGSNRRGSVPFLAAASAAASASQPARPSILMPSPVVLRKGSRPSILDAGHLAAPDMSRSSSTTSGASMASFTTPSPPSPVQLQPPEDISRPLTPSMSFKQLQEATETSPEELRKSISMIAAIPDPQVRRESVAAIMGPVELELRKRSSEGLEGIVRWHEGRADIRDSIKEIMASVAAHTQLSSSTESSELEKLGGRRGGRVNVSCCGPTSLLDAVREGVKVEMDAEEVWKGGVMVDFHAETFGW</sequence>
<dbReference type="PANTHER" id="PTHR32361:SF9">
    <property type="entry name" value="FERRIC REDUCTASE TRANSMEMBRANE COMPONENT 3-RELATED"/>
    <property type="match status" value="1"/>
</dbReference>
<feature type="region of interest" description="Disordered" evidence="14">
    <location>
        <begin position="50"/>
        <end position="76"/>
    </location>
</feature>
<dbReference type="CDD" id="cd06186">
    <property type="entry name" value="NOX_Duox_like_FAD_NADP"/>
    <property type="match status" value="1"/>
</dbReference>
<comment type="subcellular location">
    <subcellularLocation>
        <location evidence="1">Cell membrane</location>
        <topology evidence="1">Multi-pass membrane protein</topology>
    </subcellularLocation>
</comment>
<dbReference type="InterPro" id="IPR051410">
    <property type="entry name" value="Ferric/Cupric_Reductase"/>
</dbReference>
<keyword evidence="6 15" id="KW-0812">Transmembrane</keyword>
<accession>A0A1B9GNM8</accession>
<dbReference type="InterPro" id="IPR013130">
    <property type="entry name" value="Fe3_Rdtase_TM_dom"/>
</dbReference>
<evidence type="ECO:0000256" key="7">
    <source>
        <dbReference type="ARBA" id="ARBA00022982"/>
    </source>
</evidence>
<keyword evidence="7" id="KW-0249">Electron transport</keyword>
<dbReference type="Pfam" id="PF08022">
    <property type="entry name" value="FAD_binding_8"/>
    <property type="match status" value="1"/>
</dbReference>
<feature type="region of interest" description="Disordered" evidence="14">
    <location>
        <begin position="885"/>
        <end position="928"/>
    </location>
</feature>
<dbReference type="GO" id="GO:0006879">
    <property type="term" value="P:intracellular iron ion homeostasis"/>
    <property type="evidence" value="ECO:0007669"/>
    <property type="project" value="TreeGrafter"/>
</dbReference>
<dbReference type="PROSITE" id="PS51384">
    <property type="entry name" value="FAD_FR"/>
    <property type="match status" value="1"/>
</dbReference>
<evidence type="ECO:0000256" key="9">
    <source>
        <dbReference type="ARBA" id="ARBA00023002"/>
    </source>
</evidence>
<dbReference type="AlphaFoldDB" id="A0A1B9GNM8"/>
<keyword evidence="4" id="KW-0813">Transport</keyword>
<feature type="compositionally biased region" description="Basic and acidic residues" evidence="14">
    <location>
        <begin position="651"/>
        <end position="668"/>
    </location>
</feature>
<dbReference type="OrthoDB" id="4494341at2759"/>
<dbReference type="InterPro" id="IPR013121">
    <property type="entry name" value="Fe_red_NAD-bd_6"/>
</dbReference>
<feature type="transmembrane region" description="Helical" evidence="15">
    <location>
        <begin position="131"/>
        <end position="148"/>
    </location>
</feature>
<dbReference type="EC" id="1.16.1.9" evidence="3"/>
<keyword evidence="5" id="KW-1003">Cell membrane</keyword>
<evidence type="ECO:0000256" key="2">
    <source>
        <dbReference type="ARBA" id="ARBA00006278"/>
    </source>
</evidence>
<feature type="transmembrane region" description="Helical" evidence="15">
    <location>
        <begin position="230"/>
        <end position="252"/>
    </location>
</feature>
<dbReference type="SUPFAM" id="SSF63380">
    <property type="entry name" value="Riboflavin synthase domain-like"/>
    <property type="match status" value="1"/>
</dbReference>
<feature type="compositionally biased region" description="Pro residues" evidence="14">
    <location>
        <begin position="794"/>
        <end position="807"/>
    </location>
</feature>
<keyword evidence="9" id="KW-0560">Oxidoreductase</keyword>
<keyword evidence="10" id="KW-0406">Ion transport</keyword>
<keyword evidence="11 15" id="KW-0472">Membrane</keyword>
<dbReference type="InterPro" id="IPR017938">
    <property type="entry name" value="Riboflavin_synthase-like_b-brl"/>
</dbReference>
<evidence type="ECO:0000259" key="16">
    <source>
        <dbReference type="PROSITE" id="PS51384"/>
    </source>
</evidence>
<evidence type="ECO:0000256" key="4">
    <source>
        <dbReference type="ARBA" id="ARBA00022448"/>
    </source>
</evidence>
<dbReference type="Pfam" id="PF08030">
    <property type="entry name" value="NAD_binding_6"/>
    <property type="match status" value="1"/>
</dbReference>
<proteinExistence type="inferred from homology"/>
<dbReference type="GO" id="GO:0015677">
    <property type="term" value="P:copper ion import"/>
    <property type="evidence" value="ECO:0007669"/>
    <property type="project" value="TreeGrafter"/>
</dbReference>
<feature type="transmembrane region" description="Helical" evidence="15">
    <location>
        <begin position="259"/>
        <end position="279"/>
    </location>
</feature>
<gene>
    <name evidence="17" type="ORF">I316_05581</name>
</gene>
<dbReference type="GO" id="GO:0052851">
    <property type="term" value="F:ferric-chelate reductase (NADPH) activity"/>
    <property type="evidence" value="ECO:0007669"/>
    <property type="project" value="UniProtKB-EC"/>
</dbReference>
<evidence type="ECO:0000256" key="11">
    <source>
        <dbReference type="ARBA" id="ARBA00023136"/>
    </source>
</evidence>
<dbReference type="Pfam" id="PF01794">
    <property type="entry name" value="Ferric_reduct"/>
    <property type="match status" value="1"/>
</dbReference>
<evidence type="ECO:0000313" key="17">
    <source>
        <dbReference type="EMBL" id="OCF32660.1"/>
    </source>
</evidence>